<protein>
    <recommendedName>
        <fullName evidence="11">Major facilitator superfamily (MFS) profile domain-containing protein</fullName>
    </recommendedName>
</protein>
<dbReference type="GO" id="GO:0005351">
    <property type="term" value="F:carbohydrate:proton symporter activity"/>
    <property type="evidence" value="ECO:0007669"/>
    <property type="project" value="TreeGrafter"/>
</dbReference>
<dbReference type="EMBL" id="ALBS01000227">
    <property type="protein sequence ID" value="EJT47828.1"/>
    <property type="molecule type" value="Genomic_DNA"/>
</dbReference>
<feature type="transmembrane region" description="Helical" evidence="10">
    <location>
        <begin position="174"/>
        <end position="196"/>
    </location>
</feature>
<gene>
    <name evidence="12" type="ORF">A1Q1_03289</name>
</gene>
<dbReference type="SUPFAM" id="SSF103473">
    <property type="entry name" value="MFS general substrate transporter"/>
    <property type="match status" value="1"/>
</dbReference>
<sequence length="407" mass="45265">MIAGTLVQTFTLGGWKMFAGRFVLGFGAGFAQVSGPAYCAEIAHPRNRSQVAALVNTCYYIGAIVAAWTTFGATYMTRAGNWSWKLCTLLQLGIPVLCLALLPFVPESPRWLVSKGREEEALRMLARYHANGEEGDELVRFELEQIRTAIKQERRARETSWSTFVKTRGNRHRLVIVILTAIFSQWVGNGPISYYLVLILKSVGVTSPPAQTAFNGGLQVWNWIAAVSGALLCERLGRRTLFLTSCAGMCACYAIITACSAAYTDHGNKAAGKVVLAFLYVYFGFYDLAFNGLTLAYPLEILPYQIRSKGMAVLFFFMMAAGFFNAYVNPIAMEAIGWRYYIVYIGVQVFAFCAIYFLFPETKGHTLEEVAYLFDRRDGAPLPLDTPVIEKEDGRSSSSRELRKEGL</sequence>
<keyword evidence="6 10" id="KW-0472">Membrane</keyword>
<dbReference type="InterPro" id="IPR005829">
    <property type="entry name" value="Sugar_transporter_CS"/>
</dbReference>
<dbReference type="Pfam" id="PF00083">
    <property type="entry name" value="Sugar_tr"/>
    <property type="match status" value="1"/>
</dbReference>
<organism evidence="12 13">
    <name type="scientific">Trichosporon asahii var. asahii (strain ATCC 90039 / CBS 2479 / JCM 2466 / KCTC 7840 / NBRC 103889/ NCYC 2677 / UAMH 7654)</name>
    <name type="common">Yeast</name>
    <dbReference type="NCBI Taxonomy" id="1186058"/>
    <lineage>
        <taxon>Eukaryota</taxon>
        <taxon>Fungi</taxon>
        <taxon>Dikarya</taxon>
        <taxon>Basidiomycota</taxon>
        <taxon>Agaricomycotina</taxon>
        <taxon>Tremellomycetes</taxon>
        <taxon>Trichosporonales</taxon>
        <taxon>Trichosporonaceae</taxon>
        <taxon>Trichosporon</taxon>
    </lineage>
</organism>
<dbReference type="InterPro" id="IPR005828">
    <property type="entry name" value="MFS_sugar_transport-like"/>
</dbReference>
<dbReference type="InterPro" id="IPR036259">
    <property type="entry name" value="MFS_trans_sf"/>
</dbReference>
<dbReference type="PROSITE" id="PS00217">
    <property type="entry name" value="SUGAR_TRANSPORT_2"/>
    <property type="match status" value="1"/>
</dbReference>
<feature type="transmembrane region" description="Helical" evidence="10">
    <location>
        <begin position="51"/>
        <end position="76"/>
    </location>
</feature>
<dbReference type="InterPro" id="IPR050360">
    <property type="entry name" value="MFS_Sugar_Transporters"/>
</dbReference>
<feature type="compositionally biased region" description="Basic and acidic residues" evidence="9">
    <location>
        <begin position="388"/>
        <end position="407"/>
    </location>
</feature>
<feature type="region of interest" description="Disordered" evidence="9">
    <location>
        <begin position="384"/>
        <end position="407"/>
    </location>
</feature>
<evidence type="ECO:0000256" key="10">
    <source>
        <dbReference type="SAM" id="Phobius"/>
    </source>
</evidence>
<dbReference type="Proteomes" id="UP000002748">
    <property type="component" value="Unassembled WGS sequence"/>
</dbReference>
<feature type="transmembrane region" description="Helical" evidence="10">
    <location>
        <begin position="340"/>
        <end position="359"/>
    </location>
</feature>
<evidence type="ECO:0000256" key="5">
    <source>
        <dbReference type="ARBA" id="ARBA00022989"/>
    </source>
</evidence>
<evidence type="ECO:0000256" key="3">
    <source>
        <dbReference type="ARBA" id="ARBA00022448"/>
    </source>
</evidence>
<evidence type="ECO:0000256" key="8">
    <source>
        <dbReference type="RuleBase" id="RU003346"/>
    </source>
</evidence>
<accession>J5QKH0</accession>
<feature type="transmembrane region" description="Helical" evidence="10">
    <location>
        <begin position="18"/>
        <end position="39"/>
    </location>
</feature>
<dbReference type="GeneID" id="25986802"/>
<dbReference type="PROSITE" id="PS50850">
    <property type="entry name" value="MFS"/>
    <property type="match status" value="1"/>
</dbReference>
<evidence type="ECO:0000256" key="2">
    <source>
        <dbReference type="ARBA" id="ARBA00010992"/>
    </source>
</evidence>
<evidence type="ECO:0000256" key="1">
    <source>
        <dbReference type="ARBA" id="ARBA00004141"/>
    </source>
</evidence>
<dbReference type="FunFam" id="1.20.1250.20:FF:000134">
    <property type="entry name" value="MFS sugar transporter protein"/>
    <property type="match status" value="1"/>
</dbReference>
<comment type="caution">
    <text evidence="12">The sequence shown here is derived from an EMBL/GenBank/DDBJ whole genome shotgun (WGS) entry which is preliminary data.</text>
</comment>
<dbReference type="InterPro" id="IPR020846">
    <property type="entry name" value="MFS_dom"/>
</dbReference>
<evidence type="ECO:0000256" key="9">
    <source>
        <dbReference type="SAM" id="MobiDB-lite"/>
    </source>
</evidence>
<comment type="catalytic activity">
    <reaction evidence="7">
        <text>myo-inositol(out) + H(+)(out) = myo-inositol(in) + H(+)(in)</text>
        <dbReference type="Rhea" id="RHEA:60364"/>
        <dbReference type="ChEBI" id="CHEBI:15378"/>
        <dbReference type="ChEBI" id="CHEBI:17268"/>
    </reaction>
</comment>
<dbReference type="NCBIfam" id="TIGR00879">
    <property type="entry name" value="SP"/>
    <property type="match status" value="1"/>
</dbReference>
<reference evidence="12 13" key="1">
    <citation type="journal article" date="2012" name="Eukaryot. Cell">
        <title>Draft genome sequence of CBS 2479, the standard type strain of Trichosporon asahii.</title>
        <authorList>
            <person name="Yang R.Y."/>
            <person name="Li H.T."/>
            <person name="Zhu H."/>
            <person name="Zhou G.P."/>
            <person name="Wang M."/>
            <person name="Wang L."/>
        </authorList>
    </citation>
    <scope>NUCLEOTIDE SEQUENCE [LARGE SCALE GENOMIC DNA]</scope>
    <source>
        <strain evidence="13">ATCC 90039 / CBS 2479 / JCM 2466 / KCTC 7840 / NCYC 2677 / UAMH 7654</strain>
    </source>
</reference>
<dbReference type="HOGENOM" id="CLU_001265_30_13_1"/>
<comment type="subcellular location">
    <subcellularLocation>
        <location evidence="1">Membrane</location>
        <topology evidence="1">Multi-pass membrane protein</topology>
    </subcellularLocation>
</comment>
<name>J5QKH0_TRIAS</name>
<evidence type="ECO:0000313" key="13">
    <source>
        <dbReference type="Proteomes" id="UP000002748"/>
    </source>
</evidence>
<dbReference type="KEGG" id="tasa:A1Q1_03289"/>
<evidence type="ECO:0000256" key="7">
    <source>
        <dbReference type="ARBA" id="ARBA00049119"/>
    </source>
</evidence>
<feature type="transmembrane region" description="Helical" evidence="10">
    <location>
        <begin position="311"/>
        <end position="328"/>
    </location>
</feature>
<proteinExistence type="inferred from homology"/>
<keyword evidence="3 8" id="KW-0813">Transport</keyword>
<dbReference type="OrthoDB" id="6133115at2759"/>
<dbReference type="PANTHER" id="PTHR48022:SF64">
    <property type="entry name" value="MAJOR FACILITATOR SUPERFAMILY (MFS) PROFILE DOMAIN-CONTAINING PROTEIN"/>
    <property type="match status" value="1"/>
</dbReference>
<dbReference type="VEuPathDB" id="FungiDB:A1Q1_03289"/>
<dbReference type="InterPro" id="IPR003663">
    <property type="entry name" value="Sugar/inositol_transpt"/>
</dbReference>
<keyword evidence="4 10" id="KW-0812">Transmembrane</keyword>
<evidence type="ECO:0000259" key="11">
    <source>
        <dbReference type="PROSITE" id="PS50850"/>
    </source>
</evidence>
<keyword evidence="5 10" id="KW-1133">Transmembrane helix</keyword>
<dbReference type="GO" id="GO:0016020">
    <property type="term" value="C:membrane"/>
    <property type="evidence" value="ECO:0007669"/>
    <property type="project" value="UniProtKB-SubCell"/>
</dbReference>
<dbReference type="PANTHER" id="PTHR48022">
    <property type="entry name" value="PLASTIDIC GLUCOSE TRANSPORTER 4"/>
    <property type="match status" value="1"/>
</dbReference>
<evidence type="ECO:0000256" key="6">
    <source>
        <dbReference type="ARBA" id="ARBA00023136"/>
    </source>
</evidence>
<feature type="transmembrane region" description="Helical" evidence="10">
    <location>
        <begin position="240"/>
        <end position="263"/>
    </location>
</feature>
<dbReference type="Gene3D" id="1.20.1250.20">
    <property type="entry name" value="MFS general substrate transporter like domains"/>
    <property type="match status" value="1"/>
</dbReference>
<dbReference type="AlphaFoldDB" id="J5QKH0"/>
<feature type="domain" description="Major facilitator superfamily (MFS) profile" evidence="11">
    <location>
        <begin position="1"/>
        <end position="363"/>
    </location>
</feature>
<evidence type="ECO:0000256" key="4">
    <source>
        <dbReference type="ARBA" id="ARBA00022692"/>
    </source>
</evidence>
<evidence type="ECO:0000313" key="12">
    <source>
        <dbReference type="EMBL" id="EJT47828.1"/>
    </source>
</evidence>
<dbReference type="RefSeq" id="XP_014179044.1">
    <property type="nucleotide sequence ID" value="XM_014323569.1"/>
</dbReference>
<feature type="transmembrane region" description="Helical" evidence="10">
    <location>
        <begin position="216"/>
        <end position="233"/>
    </location>
</feature>
<feature type="transmembrane region" description="Helical" evidence="10">
    <location>
        <begin position="275"/>
        <end position="299"/>
    </location>
</feature>
<comment type="similarity">
    <text evidence="2 8">Belongs to the major facilitator superfamily. Sugar transporter (TC 2.A.1.1) family.</text>
</comment>
<feature type="transmembrane region" description="Helical" evidence="10">
    <location>
        <begin position="82"/>
        <end position="105"/>
    </location>
</feature>